<evidence type="ECO:0000259" key="2">
    <source>
        <dbReference type="PROSITE" id="PS51819"/>
    </source>
</evidence>
<dbReference type="GO" id="GO:0046872">
    <property type="term" value="F:metal ion binding"/>
    <property type="evidence" value="ECO:0007669"/>
    <property type="project" value="UniProtKB-UniRule"/>
</dbReference>
<protein>
    <recommendedName>
        <fullName evidence="1">3-dehydroshikimate dehydratase</fullName>
        <shortName evidence="1">DSD</shortName>
        <ecNumber evidence="1">4.2.1.118</ecNumber>
    </recommendedName>
</protein>
<dbReference type="Proteomes" id="UP001164390">
    <property type="component" value="Chromosome"/>
</dbReference>
<dbReference type="KEGG" id="sgrg:L0C25_05965"/>
<dbReference type="InterPro" id="IPR013022">
    <property type="entry name" value="Xyl_isomerase-like_TIM-brl"/>
</dbReference>
<feature type="binding site" evidence="1">
    <location>
        <position position="165"/>
    </location>
    <ligand>
        <name>a divalent metal cation</name>
        <dbReference type="ChEBI" id="CHEBI:60240"/>
        <note>catalytic</note>
    </ligand>
</feature>
<name>A0AA46YL74_9ACTN</name>
<dbReference type="Pfam" id="PF14696">
    <property type="entry name" value="Glyoxalase_5"/>
    <property type="match status" value="1"/>
</dbReference>
<dbReference type="Gene3D" id="3.10.180.10">
    <property type="entry name" value="2,3-Dihydroxybiphenyl 1,2-Dioxygenase, domain 1"/>
    <property type="match status" value="2"/>
</dbReference>
<comment type="pathway">
    <text evidence="1">Aromatic compound metabolism; 3,4-dihydroxybenzoate biosynthesis.</text>
</comment>
<comment type="similarity">
    <text evidence="1">Belongs to the bacterial two-domain DSD family.</text>
</comment>
<dbReference type="InterPro" id="IPR004360">
    <property type="entry name" value="Glyas_Fos-R_dOase_dom"/>
</dbReference>
<feature type="binding site" evidence="1">
    <location>
        <position position="428"/>
    </location>
    <ligand>
        <name>Mg(2+)</name>
        <dbReference type="ChEBI" id="CHEBI:18420"/>
    </ligand>
</feature>
<keyword evidence="1" id="KW-0479">Metal-binding</keyword>
<keyword evidence="4" id="KW-1185">Reference proteome</keyword>
<dbReference type="PROSITE" id="PS51819">
    <property type="entry name" value="VOC"/>
    <property type="match status" value="1"/>
</dbReference>
<keyword evidence="1" id="KW-0456">Lyase</keyword>
<feature type="binding site" evidence="1">
    <location>
        <position position="191"/>
    </location>
    <ligand>
        <name>a divalent metal cation</name>
        <dbReference type="ChEBI" id="CHEBI:60240"/>
        <note>catalytic</note>
    </ligand>
</feature>
<dbReference type="Pfam" id="PF01261">
    <property type="entry name" value="AP_endonuc_2"/>
    <property type="match status" value="1"/>
</dbReference>
<dbReference type="SUPFAM" id="SSF51658">
    <property type="entry name" value="Xylose isomerase-like"/>
    <property type="match status" value="1"/>
</dbReference>
<accession>A0AA46YL74</accession>
<dbReference type="AlphaFoldDB" id="A0AA46YL74"/>
<dbReference type="Gene3D" id="3.20.20.150">
    <property type="entry name" value="Divalent-metal-dependent TIM barrel enzymes"/>
    <property type="match status" value="1"/>
</dbReference>
<feature type="binding site" evidence="1">
    <location>
        <position position="495"/>
    </location>
    <ligand>
        <name>Mg(2+)</name>
        <dbReference type="ChEBI" id="CHEBI:18420"/>
    </ligand>
</feature>
<dbReference type="PANTHER" id="PTHR12110">
    <property type="entry name" value="HYDROXYPYRUVATE ISOMERASE"/>
    <property type="match status" value="1"/>
</dbReference>
<proteinExistence type="inferred from homology"/>
<dbReference type="InterPro" id="IPR029068">
    <property type="entry name" value="Glyas_Bleomycin-R_OHBP_Dase"/>
</dbReference>
<dbReference type="InterPro" id="IPR037523">
    <property type="entry name" value="VOC_core"/>
</dbReference>
<comment type="cofactor">
    <cofactor evidence="1">
        <name>a divalent metal cation</name>
        <dbReference type="ChEBI" id="CHEBI:60240"/>
    </cofactor>
</comment>
<dbReference type="EMBL" id="CP094970">
    <property type="protein sequence ID" value="UYM06615.1"/>
    <property type="molecule type" value="Genomic_DNA"/>
</dbReference>
<dbReference type="InterPro" id="IPR043700">
    <property type="entry name" value="DSD"/>
</dbReference>
<dbReference type="Pfam" id="PF00903">
    <property type="entry name" value="Glyoxalase"/>
    <property type="match status" value="1"/>
</dbReference>
<gene>
    <name evidence="3" type="ORF">L0C25_05965</name>
</gene>
<dbReference type="GO" id="GO:0046565">
    <property type="term" value="F:3-dehydroshikimate dehydratase activity"/>
    <property type="evidence" value="ECO:0007669"/>
    <property type="project" value="UniProtKB-UniRule"/>
</dbReference>
<evidence type="ECO:0000313" key="3">
    <source>
        <dbReference type="EMBL" id="UYM06615.1"/>
    </source>
</evidence>
<evidence type="ECO:0000313" key="4">
    <source>
        <dbReference type="Proteomes" id="UP001164390"/>
    </source>
</evidence>
<feature type="binding site" evidence="1">
    <location>
        <position position="134"/>
    </location>
    <ligand>
        <name>a divalent metal cation</name>
        <dbReference type="ChEBI" id="CHEBI:60240"/>
        <note>catalytic</note>
    </ligand>
</feature>
<dbReference type="HAMAP" id="MF_02238">
    <property type="entry name" value="DSD"/>
    <property type="match status" value="1"/>
</dbReference>
<reference evidence="3" key="1">
    <citation type="submission" date="2022-01" db="EMBL/GenBank/DDBJ databases">
        <title>Nocardioidaceae gen. sp. A5X3R13.</title>
        <authorList>
            <person name="Lopez Marin M.A."/>
            <person name="Uhlik O."/>
        </authorList>
    </citation>
    <scope>NUCLEOTIDE SEQUENCE</scope>
    <source>
        <strain evidence="3">A5X3R13</strain>
    </source>
</reference>
<dbReference type="InterPro" id="IPR050312">
    <property type="entry name" value="IolE/XylAMocC-like"/>
</dbReference>
<dbReference type="InterPro" id="IPR036237">
    <property type="entry name" value="Xyl_isomerase-like_sf"/>
</dbReference>
<feature type="binding site" evidence="1">
    <location>
        <position position="239"/>
    </location>
    <ligand>
        <name>a divalent metal cation</name>
        <dbReference type="ChEBI" id="CHEBI:60240"/>
        <note>catalytic</note>
    </ligand>
</feature>
<comment type="function">
    <text evidence="1">Catalyzes the conversion of 3-dehydroshikimate to protocatechuate (3,4-dihydroxybenzoate), a common intermediate of quinate and shikimate degradation pathways.</text>
</comment>
<sequence>MRRSIATVCLSGSLEEKLTAAAAAGFDGVEIFEPDLVVSDSSPEEIRALADRLGLSIDLYQPFRDFEGVTPDLLEANLRRARTRFEVMRRLGADTILVCSNVGTATIDSDQVSADQLHRLGDLAASYGIRVAYEALAWGTYVDDYRHSWRIVERVDHEAVGVCLDSFHILSRGHDPAAIEDIPGEKIFFVQLADAPALSMDVLSWSRHHRLFPGEGAFDLGRFVVHLARAGYDGPLSLEVFNDTFRQTDTRRTAEHALRSLVWLEDRAARLLGPTDSLSRIADVDVPTGLDYVEIKAEDTSGVEVMLDQLGLVFRGKHRTKSVRLWSAGQARIVLNEEHARDLEPHVAGVGFQVRDAAATSERARDLAVRPAARRTHAGEQRLSGFVAPSGLEVFLNGRSAGGAEPFWAEEFEHGHVASDSGVASVDHVNLAHSWEAHDEAVLFYTSVLGLEAPSATEIAGPQGLVRSQVMSNANGSVRIPMNVAPAGQTRFPEHVALRCDDVAAVARHARERGLRPLPVPANYYDDLRARFDLADDVLERLRSNDLLYDRDDRGEFRHFYTPRIGRVFFEVVERVDGYDGYGADSAPTRLAAQARLDRLVAPRSTSA</sequence>
<dbReference type="EC" id="4.2.1.118" evidence="1"/>
<feature type="domain" description="VOC" evidence="2">
    <location>
        <begin position="425"/>
        <end position="575"/>
    </location>
</feature>
<feature type="binding site" evidence="1">
    <location>
        <position position="571"/>
    </location>
    <ligand>
        <name>Mg(2+)</name>
        <dbReference type="ChEBI" id="CHEBI:18420"/>
    </ligand>
</feature>
<dbReference type="RefSeq" id="WP_271635524.1">
    <property type="nucleotide sequence ID" value="NZ_CP094970.1"/>
</dbReference>
<dbReference type="PANTHER" id="PTHR12110:SF21">
    <property type="entry name" value="XYLOSE ISOMERASE-LIKE TIM BARREL DOMAIN-CONTAINING PROTEIN"/>
    <property type="match status" value="1"/>
</dbReference>
<organism evidence="3 4">
    <name type="scientific">Solicola gregarius</name>
    <dbReference type="NCBI Taxonomy" id="2908642"/>
    <lineage>
        <taxon>Bacteria</taxon>
        <taxon>Bacillati</taxon>
        <taxon>Actinomycetota</taxon>
        <taxon>Actinomycetes</taxon>
        <taxon>Propionibacteriales</taxon>
        <taxon>Nocardioidaceae</taxon>
        <taxon>Solicola</taxon>
    </lineage>
</organism>
<dbReference type="SUPFAM" id="SSF54593">
    <property type="entry name" value="Glyoxalase/Bleomycin resistance protein/Dihydroxybiphenyl dioxygenase"/>
    <property type="match status" value="1"/>
</dbReference>
<evidence type="ECO:0000256" key="1">
    <source>
        <dbReference type="HAMAP-Rule" id="MF_02238"/>
    </source>
</evidence>
<comment type="catalytic activity">
    <reaction evidence="1">
        <text>3-dehydroshikimate = 3,4-dihydroxybenzoate + H2O</text>
        <dbReference type="Rhea" id="RHEA:24848"/>
        <dbReference type="ChEBI" id="CHEBI:15377"/>
        <dbReference type="ChEBI" id="CHEBI:16630"/>
        <dbReference type="ChEBI" id="CHEBI:36241"/>
        <dbReference type="EC" id="4.2.1.118"/>
    </reaction>
</comment>
<dbReference type="GO" id="GO:0046279">
    <property type="term" value="P:3,4-dihydroxybenzoate biosynthetic process"/>
    <property type="evidence" value="ECO:0007669"/>
    <property type="project" value="UniProtKB-UniRule"/>
</dbReference>